<dbReference type="InterPro" id="IPR013154">
    <property type="entry name" value="ADH-like_N"/>
</dbReference>
<dbReference type="Gene3D" id="3.40.366.10">
    <property type="entry name" value="Malonyl-Coenzyme A Acyl Carrier Protein, domain 2"/>
    <property type="match status" value="1"/>
</dbReference>
<evidence type="ECO:0000256" key="4">
    <source>
        <dbReference type="ARBA" id="ARBA00022857"/>
    </source>
</evidence>
<dbReference type="InterPro" id="IPR036736">
    <property type="entry name" value="ACP-like_sf"/>
</dbReference>
<reference evidence="11 12" key="1">
    <citation type="submission" date="2024-02" db="EMBL/GenBank/DDBJ databases">
        <title>De novo assembly and annotation of 12 fungi associated with fruit tree decline syndrome in Ontario, Canada.</title>
        <authorList>
            <person name="Sulman M."/>
            <person name="Ellouze W."/>
            <person name="Ilyukhin E."/>
        </authorList>
    </citation>
    <scope>NUCLEOTIDE SEQUENCE [LARGE SCALE GENOMIC DNA]</scope>
    <source>
        <strain evidence="11 12">M42-189</strain>
    </source>
</reference>
<keyword evidence="12" id="KW-1185">Reference proteome</keyword>
<feature type="region of interest" description="C-terminal hotdog fold" evidence="7">
    <location>
        <begin position="805"/>
        <end position="965"/>
    </location>
</feature>
<dbReference type="InterPro" id="IPR009081">
    <property type="entry name" value="PP-bd_ACP"/>
</dbReference>
<dbReference type="InterPro" id="IPR049900">
    <property type="entry name" value="PKS_mFAS_DH"/>
</dbReference>
<feature type="region of interest" description="N-terminal hotdog fold" evidence="7">
    <location>
        <begin position="644"/>
        <end position="777"/>
    </location>
</feature>
<dbReference type="Proteomes" id="UP001521785">
    <property type="component" value="Unassembled WGS sequence"/>
</dbReference>
<dbReference type="SUPFAM" id="SSF55048">
    <property type="entry name" value="Probable ACP-binding domain of malonyl-CoA ACP transacylase"/>
    <property type="match status" value="1"/>
</dbReference>
<dbReference type="InterPro" id="IPR036291">
    <property type="entry name" value="NAD(P)-bd_dom_sf"/>
</dbReference>
<dbReference type="SMART" id="SM00825">
    <property type="entry name" value="PKS_KS"/>
    <property type="match status" value="1"/>
</dbReference>
<organism evidence="11 12">
    <name type="scientific">Paraconiothyrium brasiliense</name>
    <dbReference type="NCBI Taxonomy" id="300254"/>
    <lineage>
        <taxon>Eukaryota</taxon>
        <taxon>Fungi</taxon>
        <taxon>Dikarya</taxon>
        <taxon>Ascomycota</taxon>
        <taxon>Pezizomycotina</taxon>
        <taxon>Dothideomycetes</taxon>
        <taxon>Pleosporomycetidae</taxon>
        <taxon>Pleosporales</taxon>
        <taxon>Massarineae</taxon>
        <taxon>Didymosphaeriaceae</taxon>
        <taxon>Paraconiothyrium</taxon>
    </lineage>
</organism>
<dbReference type="SUPFAM" id="SSF51735">
    <property type="entry name" value="NAD(P)-binding Rossmann-fold domains"/>
    <property type="match status" value="2"/>
</dbReference>
<dbReference type="Pfam" id="PF16197">
    <property type="entry name" value="KAsynt_C_assoc"/>
    <property type="match status" value="1"/>
</dbReference>
<dbReference type="Pfam" id="PF02801">
    <property type="entry name" value="Ketoacyl-synt_C"/>
    <property type="match status" value="1"/>
</dbReference>
<keyword evidence="3" id="KW-0808">Transferase</keyword>
<dbReference type="Pfam" id="PF08659">
    <property type="entry name" value="KR"/>
    <property type="match status" value="1"/>
</dbReference>
<dbReference type="SMART" id="SM00826">
    <property type="entry name" value="PKS_DH"/>
    <property type="match status" value="1"/>
</dbReference>
<dbReference type="Gene3D" id="3.90.180.10">
    <property type="entry name" value="Medium-chain alcohol dehydrogenases, catalytic domain"/>
    <property type="match status" value="1"/>
</dbReference>
<comment type="caution">
    <text evidence="7">Lacks conserved residue(s) required for the propagation of feature annotation.</text>
</comment>
<dbReference type="Pfam" id="PF21089">
    <property type="entry name" value="PKS_DH_N"/>
    <property type="match status" value="1"/>
</dbReference>
<dbReference type="PANTHER" id="PTHR43775">
    <property type="entry name" value="FATTY ACID SYNTHASE"/>
    <property type="match status" value="1"/>
</dbReference>
<dbReference type="InterPro" id="IPR011032">
    <property type="entry name" value="GroES-like_sf"/>
</dbReference>
<evidence type="ECO:0000259" key="8">
    <source>
        <dbReference type="PROSITE" id="PS50075"/>
    </source>
</evidence>
<dbReference type="EMBL" id="JAKJXO020000013">
    <property type="protein sequence ID" value="KAL1597189.1"/>
    <property type="molecule type" value="Genomic_DNA"/>
</dbReference>
<dbReference type="Gene3D" id="3.10.129.110">
    <property type="entry name" value="Polyketide synthase dehydratase"/>
    <property type="match status" value="1"/>
</dbReference>
<dbReference type="InterPro" id="IPR013968">
    <property type="entry name" value="PKS_KR"/>
</dbReference>
<dbReference type="InterPro" id="IPR013149">
    <property type="entry name" value="ADH-like_C"/>
</dbReference>
<proteinExistence type="predicted"/>
<dbReference type="SUPFAM" id="SSF53901">
    <property type="entry name" value="Thiolase-like"/>
    <property type="match status" value="1"/>
</dbReference>
<keyword evidence="4" id="KW-0521">NADP</keyword>
<dbReference type="Pfam" id="PF23114">
    <property type="entry name" value="NAD-bd_HRPKS_sdrA"/>
    <property type="match status" value="1"/>
</dbReference>
<dbReference type="InterPro" id="IPR016039">
    <property type="entry name" value="Thiolase-like"/>
</dbReference>
<keyword evidence="6" id="KW-0012">Acyltransferase</keyword>
<evidence type="ECO:0000313" key="12">
    <source>
        <dbReference type="Proteomes" id="UP001521785"/>
    </source>
</evidence>
<dbReference type="PROSITE" id="PS52019">
    <property type="entry name" value="PKS_MFAS_DH"/>
    <property type="match status" value="1"/>
</dbReference>
<dbReference type="SUPFAM" id="SSF50129">
    <property type="entry name" value="GroES-like"/>
    <property type="match status" value="1"/>
</dbReference>
<gene>
    <name evidence="11" type="ORF">SLS60_008771</name>
</gene>
<evidence type="ECO:0000313" key="11">
    <source>
        <dbReference type="EMBL" id="KAL1597189.1"/>
    </source>
</evidence>
<dbReference type="InterPro" id="IPR014031">
    <property type="entry name" value="Ketoacyl_synth_C"/>
</dbReference>
<dbReference type="Pfam" id="PF14765">
    <property type="entry name" value="PS-DH"/>
    <property type="match status" value="1"/>
</dbReference>
<feature type="domain" description="Carrier" evidence="8">
    <location>
        <begin position="1817"/>
        <end position="1894"/>
    </location>
</feature>
<dbReference type="InterPro" id="IPR056501">
    <property type="entry name" value="NAD-bd_HRPKS_sdrA"/>
</dbReference>
<comment type="caution">
    <text evidence="11">The sequence shown here is derived from an EMBL/GenBank/DDBJ whole genome shotgun (WGS) entry which is preliminary data.</text>
</comment>
<evidence type="ECO:0000256" key="7">
    <source>
        <dbReference type="PROSITE-ProRule" id="PRU01363"/>
    </source>
</evidence>
<dbReference type="InterPro" id="IPR050091">
    <property type="entry name" value="PKS_NRPS_Biosynth_Enz"/>
</dbReference>
<keyword evidence="5" id="KW-0511">Multifunctional enzyme</keyword>
<dbReference type="Gene3D" id="3.30.70.3290">
    <property type="match status" value="1"/>
</dbReference>
<dbReference type="InterPro" id="IPR020807">
    <property type="entry name" value="PKS_DH"/>
</dbReference>
<dbReference type="InterPro" id="IPR049552">
    <property type="entry name" value="PKS_DH_N"/>
</dbReference>
<dbReference type="SUPFAM" id="SSF47336">
    <property type="entry name" value="ACP-like"/>
    <property type="match status" value="1"/>
</dbReference>
<evidence type="ECO:0000256" key="1">
    <source>
        <dbReference type="ARBA" id="ARBA00022450"/>
    </source>
</evidence>
<dbReference type="InterPro" id="IPR016035">
    <property type="entry name" value="Acyl_Trfase/lysoPLipase"/>
</dbReference>
<dbReference type="InterPro" id="IPR016036">
    <property type="entry name" value="Malonyl_transacylase_ACP-bd"/>
</dbReference>
<dbReference type="InterPro" id="IPR014043">
    <property type="entry name" value="Acyl_transferase_dom"/>
</dbReference>
<protein>
    <submittedName>
        <fullName evidence="11">PKS/NRPS-like protein biosynthetic cluster</fullName>
    </submittedName>
</protein>
<evidence type="ECO:0000256" key="3">
    <source>
        <dbReference type="ARBA" id="ARBA00022679"/>
    </source>
</evidence>
<evidence type="ECO:0000256" key="5">
    <source>
        <dbReference type="ARBA" id="ARBA00023268"/>
    </source>
</evidence>
<dbReference type="SMART" id="SM00829">
    <property type="entry name" value="PKS_ER"/>
    <property type="match status" value="1"/>
</dbReference>
<dbReference type="InterPro" id="IPR049551">
    <property type="entry name" value="PKS_DH_C"/>
</dbReference>
<accession>A0ABR3QYE5</accession>
<dbReference type="SMART" id="SM00823">
    <property type="entry name" value="PKS_PP"/>
    <property type="match status" value="1"/>
</dbReference>
<dbReference type="Gene3D" id="3.40.47.10">
    <property type="match status" value="1"/>
</dbReference>
<dbReference type="InterPro" id="IPR001227">
    <property type="entry name" value="Ac_transferase_dom_sf"/>
</dbReference>
<dbReference type="Pfam" id="PF08240">
    <property type="entry name" value="ADH_N"/>
    <property type="match status" value="1"/>
</dbReference>
<evidence type="ECO:0000259" key="10">
    <source>
        <dbReference type="PROSITE" id="PS52019"/>
    </source>
</evidence>
<dbReference type="Pfam" id="PF00698">
    <property type="entry name" value="Acyl_transf_1"/>
    <property type="match status" value="1"/>
</dbReference>
<dbReference type="InterPro" id="IPR020843">
    <property type="entry name" value="ER"/>
</dbReference>
<dbReference type="InterPro" id="IPR057326">
    <property type="entry name" value="KR_dom"/>
</dbReference>
<dbReference type="PROSITE" id="PS52004">
    <property type="entry name" value="KS3_2"/>
    <property type="match status" value="1"/>
</dbReference>
<dbReference type="InterPro" id="IPR042104">
    <property type="entry name" value="PKS_dehydratase_sf"/>
</dbReference>
<sequence length="1901" mass="206056">MEQALKDNDPIRAVITGSGINQDGRTPGITMPNGSAQGMRLCFACVKISSPFSESLIRSVYKNGGMNPADTGYVEAHGTGTRVGDPIEVGALRAVFGEGRTKRKPLFIGSVKSNIGHLEAAAGIAGVIKTALMLERGFILPNYDFKQPNEKIPFDEWGLKVPTNQRPWPIGKRWASVNGFGFGGTNAHIVLTKGPLERKTMKEEIDTQAFERLFVLSGNDKVAAEQVMKNYGIYLEQRPEVFQNDLLSNLAYTLGQRKTHLPWRIAVTASSSVDLVEALSSGKVRPVKQDLESLRLGFIFTGQGAQWWAMGRELYERYPVYSSAIDRADKHLLSLGATFSLREELQKDETTTKINAAHLSQPSCTAVQLALVDLLRTWDITATAVAGHSSGEIGAAYAAGIIDFEDAMTVAYHRGRLIPILKEKYPTLDGSMMAVGAGQADIAPLLERIPNSAGEAKIACINSPSSVTASGDTDAILELQRIIEEVHPGMFARKLQVDTAYHSHHMNLVAKEYTESLRFVKPPKDSTTLFYSSLLGRLANSSELDATYWVQNLTCPVGPSASKVAYASALARKKNALETALALAGTLWIKGAALDMGAINFPKTMTKPPAVLTDIPRYPWNHQSQYYHQSRFTDIHKFQNDRRSDIIGTLAMYSNHTEPTWRNVVRLDELPWLRHHQVQGLTIFPISGFASMALEAAAQKASWDNIEFDILEVCDLHVATPIILSEDDLEMTTTLRPQAGHATGTGLRAEFVISSWATAKGWTQHCTGYVKTKNTKVNHVQSGWLVDTQRQKLKSKLLSIADAAKDDVQNEALYQRLSDLGVSYGSTFQGLTNGRVSKAGSVSQLVLADTVTDMPNHYESDYIIHPTMLEQLISSYWPVLDITNGHLDNIHLPSSIGKLTVSATASSTLQSNGRLLQAFCEPRKVLSNVKTNKLSMFALATIDAAQPVIAIEDLTTAPILEKDTDAEADSGRELCYKQTWEPALEELKEDSEAQFDAEVVIVHGDSDLQHSLANELASLLTTATGSTPSTGTLAQVDSTNKICIFLAEIDQPVLSTLDQETFEALQKLLTTIQGMLWVVKGAYQNAQNPDANMVAGFSRTLRSEGTLMNFVTLDLDGAIMLPQSDAVKIILKVLQATLGINRQGEETEYMERRGSLLTPRIINDQDMNEYVHQQVQPSATSPAHFTDTERPLRAFIATPGALDTTHFEDDQTLRTPLPEDQVEIQVKAVGINVRDAEAAMGHLHGDDLGMECSGVVNSVGSKVSSVSVGDRVAAITPNGSLSTVTRAHDRFLVKLPDHLSFEEAATIPLAYCTAYHSLANIGSLSEGESVLIHHAATAVGQAAVAVAQMLGAEVFATVRSAEEKATLVEQYNIPGDSIYFAGSESFADFLLDTTKGLGVDVILNDMSEGEVLRATWRCIAKFGRFVHVGCNDLAYVSFEKSATISCVDIFALAQDRPQKLKRVLGDVGKLLRFGKVVPVHPITSHGITETTTVLQALHSAEPHGKVVIVPREEETVLVPRIQEEADILRADATYVLIGGTGGLGRSMARWMVSKGAKNIVLLSRSGAVHGKAKEQVDALNATGANIVIRRCNVADRSDVDALITSGLEGLPPVRGIVHGAMVLHDVLFEKMTFEQYTTVIESKVKGAWNFHHALASSPLDFFIVISSAAGAVGNRGQAAYAAANTFLNGLTQYRASRGLPAASLDLTAVSDAGYLAEDAEKAAEVARNLGSDTICEAEVLALISAAITGKMATTCNHHSITGMRITATMRPFWSTDAKFKHLLSVAEAEAAAMSISGPVAISWSAAFKTAASASRTETEEVVCNGLVEKIAEVIGMEKEELDVTRPLSNYPLDSLTAIEVRNFITRMFEANLQVLELLAQGSIQALAKVVCAKSKAGVVAE</sequence>
<dbReference type="PANTHER" id="PTHR43775:SF13">
    <property type="entry name" value="POLYKETIDE SYNTHASE 1"/>
    <property type="match status" value="1"/>
</dbReference>
<dbReference type="Gene3D" id="3.40.50.720">
    <property type="entry name" value="NAD(P)-binding Rossmann-like Domain"/>
    <property type="match status" value="2"/>
</dbReference>
<dbReference type="CDD" id="cd05195">
    <property type="entry name" value="enoyl_red"/>
    <property type="match status" value="1"/>
</dbReference>
<dbReference type="Gene3D" id="1.10.1200.10">
    <property type="entry name" value="ACP-like"/>
    <property type="match status" value="1"/>
</dbReference>
<keyword evidence="2" id="KW-0597">Phosphoprotein</keyword>
<dbReference type="InterPro" id="IPR032821">
    <property type="entry name" value="PKS_assoc"/>
</dbReference>
<name>A0ABR3QYE5_9PLEO</name>
<feature type="domain" description="Ketosynthase family 3 (KS3)" evidence="9">
    <location>
        <begin position="1"/>
        <end position="193"/>
    </location>
</feature>
<dbReference type="PROSITE" id="PS50075">
    <property type="entry name" value="CARRIER"/>
    <property type="match status" value="1"/>
</dbReference>
<dbReference type="CDD" id="cd00833">
    <property type="entry name" value="PKS"/>
    <property type="match status" value="1"/>
</dbReference>
<dbReference type="Pfam" id="PF00107">
    <property type="entry name" value="ADH_zinc_N"/>
    <property type="match status" value="1"/>
</dbReference>
<dbReference type="SUPFAM" id="SSF52151">
    <property type="entry name" value="FabD/lysophospholipase-like"/>
    <property type="match status" value="1"/>
</dbReference>
<keyword evidence="1" id="KW-0596">Phosphopantetheine</keyword>
<dbReference type="InterPro" id="IPR020841">
    <property type="entry name" value="PKS_Beta-ketoAc_synthase_dom"/>
</dbReference>
<dbReference type="InterPro" id="IPR020806">
    <property type="entry name" value="PKS_PP-bd"/>
</dbReference>
<evidence type="ECO:0000259" key="9">
    <source>
        <dbReference type="PROSITE" id="PS52004"/>
    </source>
</evidence>
<dbReference type="SMART" id="SM00827">
    <property type="entry name" value="PKS_AT"/>
    <property type="match status" value="1"/>
</dbReference>
<evidence type="ECO:0000256" key="6">
    <source>
        <dbReference type="ARBA" id="ARBA00023315"/>
    </source>
</evidence>
<evidence type="ECO:0000256" key="2">
    <source>
        <dbReference type="ARBA" id="ARBA00022553"/>
    </source>
</evidence>
<dbReference type="SMART" id="SM00822">
    <property type="entry name" value="PKS_KR"/>
    <property type="match status" value="1"/>
</dbReference>
<dbReference type="Pfam" id="PF23297">
    <property type="entry name" value="ACP_SdgA_C"/>
    <property type="match status" value="1"/>
</dbReference>
<feature type="domain" description="PKS/mFAS DH" evidence="10">
    <location>
        <begin position="644"/>
        <end position="965"/>
    </location>
</feature>